<evidence type="ECO:0000313" key="2">
    <source>
        <dbReference type="EMBL" id="CAE0751228.1"/>
    </source>
</evidence>
<dbReference type="AlphaFoldDB" id="A0A7S4B1Z8"/>
<protein>
    <submittedName>
        <fullName evidence="2">Uncharacterized protein</fullName>
    </submittedName>
</protein>
<dbReference type="EMBL" id="HBIZ01006685">
    <property type="protein sequence ID" value="CAE0751228.1"/>
    <property type="molecule type" value="Transcribed_RNA"/>
</dbReference>
<proteinExistence type="predicted"/>
<name>A0A7S4B1Z8_CHRCT</name>
<reference evidence="2" key="1">
    <citation type="submission" date="2021-01" db="EMBL/GenBank/DDBJ databases">
        <authorList>
            <person name="Corre E."/>
            <person name="Pelletier E."/>
            <person name="Niang G."/>
            <person name="Scheremetjew M."/>
            <person name="Finn R."/>
            <person name="Kale V."/>
            <person name="Holt S."/>
            <person name="Cochrane G."/>
            <person name="Meng A."/>
            <person name="Brown T."/>
            <person name="Cohen L."/>
        </authorList>
    </citation>
    <scope>NUCLEOTIDE SEQUENCE</scope>
    <source>
        <strain evidence="2">CCMP645</strain>
    </source>
</reference>
<organism evidence="2">
    <name type="scientific">Chrysotila carterae</name>
    <name type="common">Marine alga</name>
    <name type="synonym">Syracosphaera carterae</name>
    <dbReference type="NCBI Taxonomy" id="13221"/>
    <lineage>
        <taxon>Eukaryota</taxon>
        <taxon>Haptista</taxon>
        <taxon>Haptophyta</taxon>
        <taxon>Prymnesiophyceae</taxon>
        <taxon>Isochrysidales</taxon>
        <taxon>Isochrysidaceae</taxon>
        <taxon>Chrysotila</taxon>
    </lineage>
</organism>
<feature type="region of interest" description="Disordered" evidence="1">
    <location>
        <begin position="1"/>
        <end position="27"/>
    </location>
</feature>
<gene>
    <name evidence="2" type="ORF">PCAR00345_LOCUS3813</name>
</gene>
<evidence type="ECO:0000256" key="1">
    <source>
        <dbReference type="SAM" id="MobiDB-lite"/>
    </source>
</evidence>
<accession>A0A7S4B1Z8</accession>
<sequence length="158" mass="16870">MSGRQNKSGFAAVNRKQTSASSSEADELTDAINELRRLKDTHDAACADSAAKACASVSQLQAAEERRASAQEQHFVPLLVKLKSIKATLKDMNRMEVDLHESFKKQRIEQAHAIAESAKLVIGKLVVPSSLAEDSGSDFELDLEASIGKASAAVDCGA</sequence>